<dbReference type="Gene3D" id="2.60.40.10">
    <property type="entry name" value="Immunoglobulins"/>
    <property type="match status" value="1"/>
</dbReference>
<dbReference type="NCBIfam" id="NF047353">
    <property type="entry name" value="tube_lmo2291"/>
    <property type="match status" value="1"/>
</dbReference>
<organism evidence="2 3">
    <name type="scientific">Microbacterium ginsengisoli</name>
    <dbReference type="NCBI Taxonomy" id="400772"/>
    <lineage>
        <taxon>Bacteria</taxon>
        <taxon>Bacillati</taxon>
        <taxon>Actinomycetota</taxon>
        <taxon>Actinomycetes</taxon>
        <taxon>Micrococcales</taxon>
        <taxon>Microbacteriaceae</taxon>
        <taxon>Microbacterium</taxon>
    </lineage>
</organism>
<protein>
    <submittedName>
        <fullName evidence="2">IPT/TIG domain protein</fullName>
    </submittedName>
</protein>
<sequence length="235" mass="24056">MTTALARRFKLDVSSIANPTVWVPFKGINDLNTPVTPNLQAADDYDTNGWSSFEKTMQGWVVTAKALRKTSGGTFDPGQELVRGQQLGFGDAGRVNVRWYDRNGGPEAFQGVAIVGWAPSKTGVADLDEITATFTGDGILAPISNPFSDPLVPVLLGATPSGAAAGSMVQITGSGFAGVTGATGVKIGGTNASSYFVVSDNVIVAIMPAGSAGSAPITVTNPTGTSTALPYTRGA</sequence>
<dbReference type="Proteomes" id="UP000033451">
    <property type="component" value="Unassembled WGS sequence"/>
</dbReference>
<dbReference type="InterPro" id="IPR013783">
    <property type="entry name" value="Ig-like_fold"/>
</dbReference>
<dbReference type="InterPro" id="IPR002909">
    <property type="entry name" value="IPT_dom"/>
</dbReference>
<reference evidence="2 3" key="1">
    <citation type="submission" date="2015-02" db="EMBL/GenBank/DDBJ databases">
        <title>Draft genome sequences of ten Microbacterium spp. with emphasis on heavy metal contaminated environments.</title>
        <authorList>
            <person name="Corretto E."/>
        </authorList>
    </citation>
    <scope>NUCLEOTIDE SEQUENCE [LARGE SCALE GENOMIC DNA]</scope>
    <source>
        <strain evidence="2 3">DSM 18659</strain>
    </source>
</reference>
<proteinExistence type="predicted"/>
<dbReference type="OrthoDB" id="3268635at2"/>
<name>A0A0F0LUS5_9MICO</name>
<dbReference type="GO" id="GO:0005975">
    <property type="term" value="P:carbohydrate metabolic process"/>
    <property type="evidence" value="ECO:0007669"/>
    <property type="project" value="UniProtKB-ARBA"/>
</dbReference>
<feature type="domain" description="IPT/TIG" evidence="1">
    <location>
        <begin position="154"/>
        <end position="230"/>
    </location>
</feature>
<dbReference type="InterPro" id="IPR014756">
    <property type="entry name" value="Ig_E-set"/>
</dbReference>
<keyword evidence="3" id="KW-1185">Reference proteome</keyword>
<evidence type="ECO:0000259" key="1">
    <source>
        <dbReference type="Pfam" id="PF01833"/>
    </source>
</evidence>
<evidence type="ECO:0000313" key="3">
    <source>
        <dbReference type="Proteomes" id="UP000033451"/>
    </source>
</evidence>
<dbReference type="EMBL" id="JYIY01000069">
    <property type="protein sequence ID" value="KJL37047.1"/>
    <property type="molecule type" value="Genomic_DNA"/>
</dbReference>
<gene>
    <name evidence="2" type="ORF">RR49_01159</name>
</gene>
<accession>A0A0F0LUS5</accession>
<dbReference type="RefSeq" id="WP_045247111.1">
    <property type="nucleotide sequence ID" value="NZ_JYIY01000069.1"/>
</dbReference>
<dbReference type="AlphaFoldDB" id="A0A0F0LUS5"/>
<comment type="caution">
    <text evidence="2">The sequence shown here is derived from an EMBL/GenBank/DDBJ whole genome shotgun (WGS) entry which is preliminary data.</text>
</comment>
<dbReference type="Pfam" id="PF01833">
    <property type="entry name" value="TIG"/>
    <property type="match status" value="1"/>
</dbReference>
<dbReference type="PATRIC" id="fig|400772.4.peg.1182"/>
<evidence type="ECO:0000313" key="2">
    <source>
        <dbReference type="EMBL" id="KJL37047.1"/>
    </source>
</evidence>
<dbReference type="STRING" id="400772.RR49_01159"/>
<dbReference type="SUPFAM" id="SSF81296">
    <property type="entry name" value="E set domains"/>
    <property type="match status" value="1"/>
</dbReference>